<dbReference type="Gene3D" id="3.40.50.720">
    <property type="entry name" value="NAD(P)-binding Rossmann-like Domain"/>
    <property type="match status" value="1"/>
</dbReference>
<organism evidence="4 5">
    <name type="scientific">Aureibacillus halotolerans</name>
    <dbReference type="NCBI Taxonomy" id="1508390"/>
    <lineage>
        <taxon>Bacteria</taxon>
        <taxon>Bacillati</taxon>
        <taxon>Bacillota</taxon>
        <taxon>Bacilli</taxon>
        <taxon>Bacillales</taxon>
        <taxon>Bacillaceae</taxon>
        <taxon>Aureibacillus</taxon>
    </lineage>
</organism>
<dbReference type="GO" id="GO:0019305">
    <property type="term" value="P:dTDP-rhamnose biosynthetic process"/>
    <property type="evidence" value="ECO:0007669"/>
    <property type="project" value="UniProtKB-UniPathway"/>
</dbReference>
<feature type="domain" description="RmlD-like substrate binding" evidence="3">
    <location>
        <begin position="7"/>
        <end position="285"/>
    </location>
</feature>
<dbReference type="InterPro" id="IPR005913">
    <property type="entry name" value="dTDP_dehydrorham_reduct"/>
</dbReference>
<gene>
    <name evidence="4" type="ORF">EV213_1097</name>
</gene>
<comment type="caution">
    <text evidence="4">The sequence shown here is derived from an EMBL/GenBank/DDBJ whole genome shotgun (WGS) entry which is preliminary data.</text>
</comment>
<dbReference type="EMBL" id="SNYJ01000009">
    <property type="protein sequence ID" value="TDQ38640.1"/>
    <property type="molecule type" value="Genomic_DNA"/>
</dbReference>
<dbReference type="AlphaFoldDB" id="A0A4R6TXM7"/>
<dbReference type="InterPro" id="IPR036291">
    <property type="entry name" value="NAD(P)-bd_dom_sf"/>
</dbReference>
<accession>A0A4R6TXM7</accession>
<evidence type="ECO:0000313" key="5">
    <source>
        <dbReference type="Proteomes" id="UP000295632"/>
    </source>
</evidence>
<dbReference type="UniPathway" id="UPA00124"/>
<protein>
    <recommendedName>
        <fullName evidence="2">dTDP-4-dehydrorhamnose reductase</fullName>
        <ecNumber evidence="2">1.1.1.133</ecNumber>
    </recommendedName>
</protein>
<evidence type="ECO:0000259" key="3">
    <source>
        <dbReference type="Pfam" id="PF04321"/>
    </source>
</evidence>
<dbReference type="CDD" id="cd05254">
    <property type="entry name" value="dTDP_HR_like_SDR_e"/>
    <property type="match status" value="1"/>
</dbReference>
<dbReference type="GO" id="GO:0008831">
    <property type="term" value="F:dTDP-4-dehydrorhamnose reductase activity"/>
    <property type="evidence" value="ECO:0007669"/>
    <property type="project" value="UniProtKB-EC"/>
</dbReference>
<reference evidence="4 5" key="1">
    <citation type="submission" date="2019-03" db="EMBL/GenBank/DDBJ databases">
        <title>Genomic Encyclopedia of Type Strains, Phase IV (KMG-IV): sequencing the most valuable type-strain genomes for metagenomic binning, comparative biology and taxonomic classification.</title>
        <authorList>
            <person name="Goeker M."/>
        </authorList>
    </citation>
    <scope>NUCLEOTIDE SEQUENCE [LARGE SCALE GENOMIC DNA]</scope>
    <source>
        <strain evidence="4 5">DSM 28697</strain>
    </source>
</reference>
<keyword evidence="2" id="KW-0560">Oxidoreductase</keyword>
<evidence type="ECO:0000256" key="1">
    <source>
        <dbReference type="ARBA" id="ARBA00010944"/>
    </source>
</evidence>
<sequence>MMGSETMKILVTGYTGQLGYDVVHHGLHHGLDMVGIGSKDLDITNREEVSQYVKKLKPDAIIHCAAFTAVDKAEDDIDACQYVNVDGTANLAEVSKALGAKFMYISTDYVFSGEGDTPFIETDEPNPIGQYGRSKLQGEEVVRQLLDHWFIVRISWVFGINGNNFVRTMLRLGETRHELNVVDDQFGSPTYTSDLARLLLDMIRTDKYGIYHASNEGYCSWADFAKEIFRQANMNVKVNSISSEEYPTRATRPKNSRMSKQKLTDNGFVLLPSWQDAVARYLKQLSQEVK</sequence>
<dbReference type="GO" id="GO:0005829">
    <property type="term" value="C:cytosol"/>
    <property type="evidence" value="ECO:0007669"/>
    <property type="project" value="TreeGrafter"/>
</dbReference>
<keyword evidence="5" id="KW-1185">Reference proteome</keyword>
<dbReference type="EC" id="1.1.1.133" evidence="2"/>
<name>A0A4R6TXM7_9BACI</name>
<dbReference type="PANTHER" id="PTHR10491">
    <property type="entry name" value="DTDP-4-DEHYDRORHAMNOSE REDUCTASE"/>
    <property type="match status" value="1"/>
</dbReference>
<dbReference type="Gene3D" id="3.90.25.10">
    <property type="entry name" value="UDP-galactose 4-epimerase, domain 1"/>
    <property type="match status" value="1"/>
</dbReference>
<evidence type="ECO:0000256" key="2">
    <source>
        <dbReference type="RuleBase" id="RU364082"/>
    </source>
</evidence>
<dbReference type="Proteomes" id="UP000295632">
    <property type="component" value="Unassembled WGS sequence"/>
</dbReference>
<comment type="function">
    <text evidence="2">Catalyzes the reduction of dTDP-6-deoxy-L-lyxo-4-hexulose to yield dTDP-L-rhamnose.</text>
</comment>
<dbReference type="PANTHER" id="PTHR10491:SF4">
    <property type="entry name" value="METHIONINE ADENOSYLTRANSFERASE 2 SUBUNIT BETA"/>
    <property type="match status" value="1"/>
</dbReference>
<evidence type="ECO:0000313" key="4">
    <source>
        <dbReference type="EMBL" id="TDQ38640.1"/>
    </source>
</evidence>
<comment type="pathway">
    <text evidence="2">Carbohydrate biosynthesis; dTDP-L-rhamnose biosynthesis.</text>
</comment>
<comment type="similarity">
    <text evidence="1 2">Belongs to the dTDP-4-dehydrorhamnose reductase family.</text>
</comment>
<proteinExistence type="inferred from homology"/>
<dbReference type="InterPro" id="IPR029903">
    <property type="entry name" value="RmlD-like-bd"/>
</dbReference>
<dbReference type="Pfam" id="PF04321">
    <property type="entry name" value="RmlD_sub_bind"/>
    <property type="match status" value="1"/>
</dbReference>
<keyword evidence="2" id="KW-0521">NADP</keyword>
<dbReference type="NCBIfam" id="TIGR01214">
    <property type="entry name" value="rmlD"/>
    <property type="match status" value="1"/>
</dbReference>
<dbReference type="SUPFAM" id="SSF51735">
    <property type="entry name" value="NAD(P)-binding Rossmann-fold domains"/>
    <property type="match status" value="1"/>
</dbReference>